<comment type="caution">
    <text evidence="12">The sequence shown here is derived from an EMBL/GenBank/DDBJ whole genome shotgun (WGS) entry which is preliminary data.</text>
</comment>
<evidence type="ECO:0000259" key="11">
    <source>
        <dbReference type="SMART" id="SM00756"/>
    </source>
</evidence>
<keyword evidence="4" id="KW-0874">Quinone</keyword>
<feature type="transmembrane region" description="Helical" evidence="10">
    <location>
        <begin position="176"/>
        <end position="201"/>
    </location>
</feature>
<keyword evidence="9" id="KW-0676">Redox-active center</keyword>
<evidence type="ECO:0000256" key="3">
    <source>
        <dbReference type="ARBA" id="ARBA00022692"/>
    </source>
</evidence>
<evidence type="ECO:0000256" key="10">
    <source>
        <dbReference type="SAM" id="Phobius"/>
    </source>
</evidence>
<evidence type="ECO:0000256" key="5">
    <source>
        <dbReference type="ARBA" id="ARBA00022989"/>
    </source>
</evidence>
<gene>
    <name evidence="12" type="ORF">IW252_000078</name>
</gene>
<evidence type="ECO:0000313" key="12">
    <source>
        <dbReference type="EMBL" id="MBG6083311.1"/>
    </source>
</evidence>
<evidence type="ECO:0000256" key="4">
    <source>
        <dbReference type="ARBA" id="ARBA00022719"/>
    </source>
</evidence>
<evidence type="ECO:0000313" key="13">
    <source>
        <dbReference type="Proteomes" id="UP000625033"/>
    </source>
</evidence>
<dbReference type="InterPro" id="IPR038354">
    <property type="entry name" value="VKOR_sf"/>
</dbReference>
<dbReference type="Proteomes" id="UP000625033">
    <property type="component" value="Unassembled WGS sequence"/>
</dbReference>
<feature type="transmembrane region" description="Helical" evidence="10">
    <location>
        <begin position="105"/>
        <end position="126"/>
    </location>
</feature>
<dbReference type="Pfam" id="PF07884">
    <property type="entry name" value="VKOR"/>
    <property type="match status" value="1"/>
</dbReference>
<dbReference type="CDD" id="cd12922">
    <property type="entry name" value="VKOR_5"/>
    <property type="match status" value="1"/>
</dbReference>
<dbReference type="Gene3D" id="1.20.1440.130">
    <property type="entry name" value="VKOR domain"/>
    <property type="match status" value="1"/>
</dbReference>
<organism evidence="12 13">
    <name type="scientific">Zhihengliuella flava</name>
    <dbReference type="NCBI Taxonomy" id="1285193"/>
    <lineage>
        <taxon>Bacteria</taxon>
        <taxon>Bacillati</taxon>
        <taxon>Actinomycetota</taxon>
        <taxon>Actinomycetes</taxon>
        <taxon>Micrococcales</taxon>
        <taxon>Micrococcaceae</taxon>
        <taxon>Zhihengliuella</taxon>
    </lineage>
</organism>
<feature type="transmembrane region" description="Helical" evidence="10">
    <location>
        <begin position="132"/>
        <end position="155"/>
    </location>
</feature>
<dbReference type="InterPro" id="IPR041714">
    <property type="entry name" value="VKOR_Actinobacteria"/>
</dbReference>
<comment type="subcellular location">
    <subcellularLocation>
        <location evidence="1">Membrane</location>
        <topology evidence="1">Multi-pass membrane protein</topology>
    </subcellularLocation>
</comment>
<evidence type="ECO:0000256" key="8">
    <source>
        <dbReference type="ARBA" id="ARBA00023157"/>
    </source>
</evidence>
<name>A0A931D9D7_9MICC</name>
<keyword evidence="6" id="KW-0560">Oxidoreductase</keyword>
<proteinExistence type="inferred from homology"/>
<protein>
    <submittedName>
        <fullName evidence="12">Membrane protein</fullName>
    </submittedName>
</protein>
<dbReference type="AlphaFoldDB" id="A0A931D9D7"/>
<keyword evidence="5 10" id="KW-1133">Transmembrane helix</keyword>
<evidence type="ECO:0000256" key="7">
    <source>
        <dbReference type="ARBA" id="ARBA00023136"/>
    </source>
</evidence>
<evidence type="ECO:0000256" key="9">
    <source>
        <dbReference type="ARBA" id="ARBA00023284"/>
    </source>
</evidence>
<feature type="transmembrane region" description="Helical" evidence="10">
    <location>
        <begin position="21"/>
        <end position="39"/>
    </location>
</feature>
<accession>A0A931D9D7</accession>
<evidence type="ECO:0000256" key="2">
    <source>
        <dbReference type="ARBA" id="ARBA00006214"/>
    </source>
</evidence>
<keyword evidence="8" id="KW-1015">Disulfide bond</keyword>
<keyword evidence="3 10" id="KW-0812">Transmembrane</keyword>
<dbReference type="EMBL" id="JADOTZ010000001">
    <property type="protein sequence ID" value="MBG6083311.1"/>
    <property type="molecule type" value="Genomic_DNA"/>
</dbReference>
<reference evidence="12" key="1">
    <citation type="submission" date="2020-11" db="EMBL/GenBank/DDBJ databases">
        <title>Sequencing the genomes of 1000 actinobacteria strains.</title>
        <authorList>
            <person name="Klenk H.-P."/>
        </authorList>
    </citation>
    <scope>NUCLEOTIDE SEQUENCE</scope>
    <source>
        <strain evidence="12">DSM 26152</strain>
    </source>
</reference>
<dbReference type="GO" id="GO:0048038">
    <property type="term" value="F:quinone binding"/>
    <property type="evidence" value="ECO:0007669"/>
    <property type="project" value="UniProtKB-KW"/>
</dbReference>
<comment type="similarity">
    <text evidence="2">Belongs to the VKOR family.</text>
</comment>
<feature type="transmembrane region" description="Helical" evidence="10">
    <location>
        <begin position="80"/>
        <end position="98"/>
    </location>
</feature>
<dbReference type="GO" id="GO:0016020">
    <property type="term" value="C:membrane"/>
    <property type="evidence" value="ECO:0007669"/>
    <property type="project" value="UniProtKB-SubCell"/>
</dbReference>
<dbReference type="RefSeq" id="WP_196834767.1">
    <property type="nucleotide sequence ID" value="NZ_JADOTZ010000001.1"/>
</dbReference>
<dbReference type="SMART" id="SM00756">
    <property type="entry name" value="VKc"/>
    <property type="match status" value="1"/>
</dbReference>
<keyword evidence="13" id="KW-1185">Reference proteome</keyword>
<dbReference type="GO" id="GO:0016491">
    <property type="term" value="F:oxidoreductase activity"/>
    <property type="evidence" value="ECO:0007669"/>
    <property type="project" value="UniProtKB-KW"/>
</dbReference>
<feature type="domain" description="Vitamin K epoxide reductase" evidence="11">
    <location>
        <begin position="16"/>
        <end position="157"/>
    </location>
</feature>
<evidence type="ECO:0000256" key="1">
    <source>
        <dbReference type="ARBA" id="ARBA00004141"/>
    </source>
</evidence>
<sequence length="203" mass="22408">MSETLLARTERPTDSARGFGWFLTIASTIAWLASVILVLERLELYANPNHVTSCDINPWVSCGAVMNQWQAALFGFPNPLIGIVGFAVVMTIGMCLVAGASLPRWFWIGLQIGITLAFAFIVWLWSQAVYEIRILCLYCMVVWAMTIPLFVLTTARNISHGFIGGGEKLQRFAREWAWVIALGLIVLVAATVVMEFAGVFFGG</sequence>
<dbReference type="InterPro" id="IPR012932">
    <property type="entry name" value="VKOR"/>
</dbReference>
<keyword evidence="7 10" id="KW-0472">Membrane</keyword>
<evidence type="ECO:0000256" key="6">
    <source>
        <dbReference type="ARBA" id="ARBA00023002"/>
    </source>
</evidence>